<evidence type="ECO:0000313" key="1">
    <source>
        <dbReference type="EMBL" id="JAH34328.1"/>
    </source>
</evidence>
<protein>
    <submittedName>
        <fullName evidence="1">Uncharacterized protein</fullName>
    </submittedName>
</protein>
<accession>A0A0E9S1E4</accession>
<reference evidence="1" key="1">
    <citation type="submission" date="2014-11" db="EMBL/GenBank/DDBJ databases">
        <authorList>
            <person name="Amaro Gonzalez C."/>
        </authorList>
    </citation>
    <scope>NUCLEOTIDE SEQUENCE</scope>
</reference>
<name>A0A0E9S1E4_ANGAN</name>
<proteinExistence type="predicted"/>
<dbReference type="AlphaFoldDB" id="A0A0E9S1E4"/>
<organism evidence="1">
    <name type="scientific">Anguilla anguilla</name>
    <name type="common">European freshwater eel</name>
    <name type="synonym">Muraena anguilla</name>
    <dbReference type="NCBI Taxonomy" id="7936"/>
    <lineage>
        <taxon>Eukaryota</taxon>
        <taxon>Metazoa</taxon>
        <taxon>Chordata</taxon>
        <taxon>Craniata</taxon>
        <taxon>Vertebrata</taxon>
        <taxon>Euteleostomi</taxon>
        <taxon>Actinopterygii</taxon>
        <taxon>Neopterygii</taxon>
        <taxon>Teleostei</taxon>
        <taxon>Anguilliformes</taxon>
        <taxon>Anguillidae</taxon>
        <taxon>Anguilla</taxon>
    </lineage>
</organism>
<sequence length="53" mass="6274">MASGTLHYIYLADAIIQGDVQLVHTNGHWNNYRTQARYDTILIKYHDRRTKKL</sequence>
<dbReference type="EMBL" id="GBXM01074249">
    <property type="protein sequence ID" value="JAH34328.1"/>
    <property type="molecule type" value="Transcribed_RNA"/>
</dbReference>
<reference evidence="1" key="2">
    <citation type="journal article" date="2015" name="Fish Shellfish Immunol.">
        <title>Early steps in the European eel (Anguilla anguilla)-Vibrio vulnificus interaction in the gills: Role of the RtxA13 toxin.</title>
        <authorList>
            <person name="Callol A."/>
            <person name="Pajuelo D."/>
            <person name="Ebbesson L."/>
            <person name="Teles M."/>
            <person name="MacKenzie S."/>
            <person name="Amaro C."/>
        </authorList>
    </citation>
    <scope>NUCLEOTIDE SEQUENCE</scope>
</reference>